<dbReference type="Proteomes" id="UP001642409">
    <property type="component" value="Unassembled WGS sequence"/>
</dbReference>
<feature type="domain" description="SKP1 component dimerisation" evidence="1">
    <location>
        <begin position="118"/>
        <end position="148"/>
    </location>
</feature>
<dbReference type="AlphaFoldDB" id="A0AA86NFX6"/>
<gene>
    <name evidence="3" type="ORF">HINF_LOCUS4200</name>
    <name evidence="2" type="ORF">HINF_LOCUS6639</name>
</gene>
<dbReference type="InterPro" id="IPR016072">
    <property type="entry name" value="Skp1_comp_dimer"/>
</dbReference>
<evidence type="ECO:0000313" key="4">
    <source>
        <dbReference type="Proteomes" id="UP001642409"/>
    </source>
</evidence>
<reference evidence="3 4" key="2">
    <citation type="submission" date="2024-07" db="EMBL/GenBank/DDBJ databases">
        <authorList>
            <person name="Akdeniz Z."/>
        </authorList>
    </citation>
    <scope>NUCLEOTIDE SEQUENCE [LARGE SCALE GENOMIC DNA]</scope>
</reference>
<protein>
    <submittedName>
        <fullName evidence="2">Dimerisation</fullName>
    </submittedName>
</protein>
<dbReference type="Pfam" id="PF01466">
    <property type="entry name" value="Skp1"/>
    <property type="match status" value="1"/>
</dbReference>
<name>A0AA86NFX6_9EUKA</name>
<evidence type="ECO:0000313" key="3">
    <source>
        <dbReference type="EMBL" id="CAL5977241.1"/>
    </source>
</evidence>
<dbReference type="Gene3D" id="3.30.710.10">
    <property type="entry name" value="Potassium Channel Kv1.1, Chain A"/>
    <property type="match status" value="1"/>
</dbReference>
<proteinExistence type="predicted"/>
<dbReference type="GO" id="GO:0006511">
    <property type="term" value="P:ubiquitin-dependent protein catabolic process"/>
    <property type="evidence" value="ECO:0007669"/>
    <property type="project" value="InterPro"/>
</dbReference>
<dbReference type="InterPro" id="IPR011333">
    <property type="entry name" value="SKP1/BTB/POZ_sf"/>
</dbReference>
<accession>A0AA86NFX6</accession>
<reference evidence="2" key="1">
    <citation type="submission" date="2023-06" db="EMBL/GenBank/DDBJ databases">
        <authorList>
            <person name="Kurt Z."/>
        </authorList>
    </citation>
    <scope>NUCLEOTIDE SEQUENCE</scope>
</reference>
<evidence type="ECO:0000313" key="2">
    <source>
        <dbReference type="EMBL" id="CAI9918994.1"/>
    </source>
</evidence>
<dbReference type="EMBL" id="CAXDID020000008">
    <property type="protein sequence ID" value="CAL5977241.1"/>
    <property type="molecule type" value="Genomic_DNA"/>
</dbReference>
<keyword evidence="4" id="KW-1185">Reference proteome</keyword>
<evidence type="ECO:0000259" key="1">
    <source>
        <dbReference type="Pfam" id="PF01466"/>
    </source>
</evidence>
<comment type="caution">
    <text evidence="2">The sequence shown here is derived from an EMBL/GenBank/DDBJ whole genome shotgun (WGS) entry which is preliminary data.</text>
</comment>
<organism evidence="2">
    <name type="scientific">Hexamita inflata</name>
    <dbReference type="NCBI Taxonomy" id="28002"/>
    <lineage>
        <taxon>Eukaryota</taxon>
        <taxon>Metamonada</taxon>
        <taxon>Diplomonadida</taxon>
        <taxon>Hexamitidae</taxon>
        <taxon>Hexamitinae</taxon>
        <taxon>Hexamita</taxon>
    </lineage>
</organism>
<sequence length="174" mass="20187">MLSVKATHARLKDNKLYELPSFLFQSLLPDPVSKLTIEQQQQQNKKLAKKLLPFQQEHINLDISPLALKQLIFWTSFNARFQNLPRQIVNFKNTFLNRSITSNELLQLAFVSDLFGQKTLSDLCMQELAKIVQNKSVAELRDVFGVVDERVKGEVFSRIQDIYIDEVFNEEQSD</sequence>
<dbReference type="EMBL" id="CATOUU010000171">
    <property type="protein sequence ID" value="CAI9918994.1"/>
    <property type="molecule type" value="Genomic_DNA"/>
</dbReference>
<dbReference type="InterPro" id="IPR036296">
    <property type="entry name" value="SKP1-like_dim_sf"/>
</dbReference>
<dbReference type="SUPFAM" id="SSF81382">
    <property type="entry name" value="Skp1 dimerisation domain-like"/>
    <property type="match status" value="1"/>
</dbReference>